<dbReference type="GO" id="GO:0005634">
    <property type="term" value="C:nucleus"/>
    <property type="evidence" value="ECO:0007669"/>
    <property type="project" value="UniProtKB-SubCell"/>
</dbReference>
<dbReference type="InterPro" id="IPR001005">
    <property type="entry name" value="SANT/Myb"/>
</dbReference>
<gene>
    <name evidence="7" type="ORF">BCR44DRAFT_1499055</name>
</gene>
<feature type="region of interest" description="Disordered" evidence="4">
    <location>
        <begin position="136"/>
        <end position="162"/>
    </location>
</feature>
<feature type="region of interest" description="Disordered" evidence="4">
    <location>
        <begin position="283"/>
        <end position="326"/>
    </location>
</feature>
<evidence type="ECO:0000259" key="6">
    <source>
        <dbReference type="PROSITE" id="PS51294"/>
    </source>
</evidence>
<evidence type="ECO:0000256" key="2">
    <source>
        <dbReference type="ARBA" id="ARBA00023125"/>
    </source>
</evidence>
<organism evidence="7 8">
    <name type="scientific">Catenaria anguillulae PL171</name>
    <dbReference type="NCBI Taxonomy" id="765915"/>
    <lineage>
        <taxon>Eukaryota</taxon>
        <taxon>Fungi</taxon>
        <taxon>Fungi incertae sedis</taxon>
        <taxon>Blastocladiomycota</taxon>
        <taxon>Blastocladiomycetes</taxon>
        <taxon>Blastocladiales</taxon>
        <taxon>Catenariaceae</taxon>
        <taxon>Catenaria</taxon>
    </lineage>
</organism>
<keyword evidence="2" id="KW-0238">DNA-binding</keyword>
<dbReference type="PROSITE" id="PS51294">
    <property type="entry name" value="HTH_MYB"/>
    <property type="match status" value="1"/>
</dbReference>
<dbReference type="PROSITE" id="PS50090">
    <property type="entry name" value="MYB_LIKE"/>
    <property type="match status" value="1"/>
</dbReference>
<dbReference type="EMBL" id="MCFL01000018">
    <property type="protein sequence ID" value="ORZ36184.1"/>
    <property type="molecule type" value="Genomic_DNA"/>
</dbReference>
<evidence type="ECO:0000256" key="1">
    <source>
        <dbReference type="ARBA" id="ARBA00004123"/>
    </source>
</evidence>
<evidence type="ECO:0000256" key="4">
    <source>
        <dbReference type="SAM" id="MobiDB-lite"/>
    </source>
</evidence>
<dbReference type="Pfam" id="PF13921">
    <property type="entry name" value="Myb_DNA-bind_6"/>
    <property type="match status" value="1"/>
</dbReference>
<sequence length="435" mass="47638">MEQHHSSRSHEPGTGMSSSPASPAAVVPVRHQTRRRTFWTKDEEQALVVGVKKYGPSAWTAILADPELSFHPNRVPIDLKDKWRVLTSARQRRRAPTSDQLPATFRPRKRSREPSPTPDRHSTPILVFQPLASPAQLSPGLPTPASTPGLPPAELDPSRHHSPIAPIRSWDVVPTVDPFRFAHATELMPEHLATGSIAWLPSWCIIPTTSIQDTLRLEMHAAVAAVNKRTSGSCNAKRPLPEPPPSHPTPTLSATPPLLPFEPISVDFLNVRYHPKVDNRVLLQSHGHRGSPPTTTLDHAKRKPPHSRPPSPTDSANESADANTVKDDVDHLADLVNSVLHMDDRSRADTLAVLADPHSECGRVSSLAPQQDLCALDARMASPDGTTPPSLCVDVYVDLPTREMYEELEAASARFRAGEGRARQADGGQRSCYVQ</sequence>
<name>A0A1Y2HQF9_9FUNG</name>
<evidence type="ECO:0000259" key="5">
    <source>
        <dbReference type="PROSITE" id="PS50090"/>
    </source>
</evidence>
<dbReference type="InterPro" id="IPR009057">
    <property type="entry name" value="Homeodomain-like_sf"/>
</dbReference>
<protein>
    <submittedName>
        <fullName evidence="7">Uncharacterized protein</fullName>
    </submittedName>
</protein>
<feature type="compositionally biased region" description="Low complexity" evidence="4">
    <location>
        <begin position="17"/>
        <end position="29"/>
    </location>
</feature>
<feature type="region of interest" description="Disordered" evidence="4">
    <location>
        <begin position="88"/>
        <end position="124"/>
    </location>
</feature>
<dbReference type="SMART" id="SM00717">
    <property type="entry name" value="SANT"/>
    <property type="match status" value="1"/>
</dbReference>
<reference evidence="7 8" key="1">
    <citation type="submission" date="2016-07" db="EMBL/GenBank/DDBJ databases">
        <title>Pervasive Adenine N6-methylation of Active Genes in Fungi.</title>
        <authorList>
            <consortium name="DOE Joint Genome Institute"/>
            <person name="Mondo S.J."/>
            <person name="Dannebaum R.O."/>
            <person name="Kuo R.C."/>
            <person name="Labutti K."/>
            <person name="Haridas S."/>
            <person name="Kuo A."/>
            <person name="Salamov A."/>
            <person name="Ahrendt S.R."/>
            <person name="Lipzen A."/>
            <person name="Sullivan W."/>
            <person name="Andreopoulos W.B."/>
            <person name="Clum A."/>
            <person name="Lindquist E."/>
            <person name="Daum C."/>
            <person name="Ramamoorthy G.K."/>
            <person name="Gryganskyi A."/>
            <person name="Culley D."/>
            <person name="Magnuson J.K."/>
            <person name="James T.Y."/>
            <person name="O'Malley M.A."/>
            <person name="Stajich J.E."/>
            <person name="Spatafora J.W."/>
            <person name="Visel A."/>
            <person name="Grigoriev I.V."/>
        </authorList>
    </citation>
    <scope>NUCLEOTIDE SEQUENCE [LARGE SCALE GENOMIC DNA]</scope>
    <source>
        <strain evidence="7 8">PL171</strain>
    </source>
</reference>
<dbReference type="Gene3D" id="1.10.246.220">
    <property type="match status" value="1"/>
</dbReference>
<dbReference type="GO" id="GO:0003691">
    <property type="term" value="F:double-stranded telomeric DNA binding"/>
    <property type="evidence" value="ECO:0007669"/>
    <property type="project" value="InterPro"/>
</dbReference>
<dbReference type="PANTHER" id="PTHR46267">
    <property type="entry name" value="SINGLE MYB HISTONE 4"/>
    <property type="match status" value="1"/>
</dbReference>
<feature type="region of interest" description="Disordered" evidence="4">
    <location>
        <begin position="1"/>
        <end position="32"/>
    </location>
</feature>
<feature type="domain" description="HTH myb-type" evidence="6">
    <location>
        <begin position="31"/>
        <end position="91"/>
    </location>
</feature>
<comment type="subcellular location">
    <subcellularLocation>
        <location evidence="1">Nucleus</location>
    </subcellularLocation>
</comment>
<dbReference type="Proteomes" id="UP000193411">
    <property type="component" value="Unassembled WGS sequence"/>
</dbReference>
<feature type="compositionally biased region" description="Polar residues" evidence="4">
    <location>
        <begin position="313"/>
        <end position="322"/>
    </location>
</feature>
<feature type="compositionally biased region" description="Basic and acidic residues" evidence="4">
    <location>
        <begin position="1"/>
        <end position="11"/>
    </location>
</feature>
<dbReference type="AlphaFoldDB" id="A0A1Y2HQF9"/>
<keyword evidence="8" id="KW-1185">Reference proteome</keyword>
<dbReference type="SUPFAM" id="SSF46689">
    <property type="entry name" value="Homeodomain-like"/>
    <property type="match status" value="1"/>
</dbReference>
<proteinExistence type="predicted"/>
<keyword evidence="3" id="KW-0539">Nucleus</keyword>
<dbReference type="InterPro" id="IPR044597">
    <property type="entry name" value="SMH1-6"/>
</dbReference>
<evidence type="ECO:0000256" key="3">
    <source>
        <dbReference type="ARBA" id="ARBA00023242"/>
    </source>
</evidence>
<evidence type="ECO:0000313" key="7">
    <source>
        <dbReference type="EMBL" id="ORZ36184.1"/>
    </source>
</evidence>
<comment type="caution">
    <text evidence="7">The sequence shown here is derived from an EMBL/GenBank/DDBJ whole genome shotgun (WGS) entry which is preliminary data.</text>
</comment>
<dbReference type="InterPro" id="IPR017930">
    <property type="entry name" value="Myb_dom"/>
</dbReference>
<accession>A0A1Y2HQF9</accession>
<dbReference type="OrthoDB" id="608866at2759"/>
<dbReference type="PANTHER" id="PTHR46267:SF15">
    <property type="entry name" value="WINGED HELIX-TURN-HELIX TRANSCRIPTION REPRESSOR DNA-BINDING PROTEIN-RELATED"/>
    <property type="match status" value="1"/>
</dbReference>
<feature type="region of interest" description="Disordered" evidence="4">
    <location>
        <begin position="228"/>
        <end position="256"/>
    </location>
</feature>
<dbReference type="CDD" id="cd11660">
    <property type="entry name" value="SANT_TRF"/>
    <property type="match status" value="1"/>
</dbReference>
<evidence type="ECO:0000313" key="8">
    <source>
        <dbReference type="Proteomes" id="UP000193411"/>
    </source>
</evidence>
<feature type="domain" description="Myb-like" evidence="5">
    <location>
        <begin position="31"/>
        <end position="87"/>
    </location>
</feature>